<feature type="repeat" description="TPR" evidence="3">
    <location>
        <begin position="1266"/>
        <end position="1299"/>
    </location>
</feature>
<sequence>MTVRWKPLLVLSGLFLVIAVVGVVAIAYTLIPRGSSDILPQARAARSAKQYEKALIHYKRALQKDGRNAAIHEEIAKLYDEWTEQVPPEKQSEMQARRIESLITAARYGKSLKEPRRLLLADAIRRGVGPDCLLWANELFGMEPTNLDARYVLASETLEEKTPKIPDVKRHLEALVTAKASPIRINWIKARLAQQLRDSTAIEDAMQQTRALSLPADAGTLDRMALLRLRELDVLTTPPKDLEALTARVETLQTEVQTVLAGAPLAPTRLARLSALLEGVQKSLTRIASTSEPKTRASLTSLVDAIDGNVESLFQKALEEVNRPELQVYLSYAEHLRFRSKRAECLAIVEKALRLPLAARPNNAETVLGLHTIAVEVALRDPEDKERFTKAGPHIAKLVESSSTIYQGLGHLFQGSIELENSGVSAVGRGKTPPTAPNPAQLKLRASALNHLKLAAAQLPEFAEAHARYGVALVLSQETGLGRQYLQRAMRMGTLEPQYQIWAAWSIVQAGYPEEAAPIVDSLLAQVAQGQLPRELEATLHLLSGEVHQARRSTGDLELARAEFEKSFAKGETPTPPVQLRLAQIDGQLGRPEEALKRIESLRQQNAGGAAAEHLAVLILQEQDKNDEARTTLDEARKRFPDSDELVGLDAAMLVKDEKGEEANTVLAQYIARNPDNIGIALAHAQLLSDTLKKPEEARKVLLTAADRSDNSGPLVQLALLDLRMHDHAAVATTIGKIRTRWKEAAIGDLLDAQLALDQNDLTGAVTHFDAALKKDPGNKLVQFWKAQLDSRTGSTEEARESLEEIARAKPTKEVDGGLSLMTAAESSLAAIALETGDPDSAINRLEVLRGKGQNNIGGLTRADRWQLVTAYSAKGEWTTAKREIASLLNDTKTKPSFDERVRGANFYRVHDEDEAALAQLDYVIQVDPSHPPAVVSRAYILARGKKYNEASALLTKAIAATTKEKPPAVFFLMQAAVDSLTEPKDNASERALATLEKGLDLQPDSRELVHAKYRVIQLLKGDKEAIAYVEAKAEAGPKPVFRRMLVEIYSKHNDLTGAERVLRQLLADSPKDALVAANLVRVVGLQAIQASQQNKPDVEQTLNEKVAGMIREFRTRFPTDLTFLQAECDLAARRGDLTRATAITQEMDKISKGSSSGPLTRAKIYASQGRLRETAEAYVEALERNPRQFDVRLMLGQTRLRLNEYTEAIQQAKMVLEVDNDQPDAVLLLARATVAQPGSDSQVAARRAEVVETLSAAIRKNPGFAEAYHEKSEIQILLKDRKQAIATLNEAVEANPEDAAGLALLIQRLSETREDGRAATADELAEAEKVAAKIGDSDEKGNLMLAIAVGYHKSGQLTAALPWAKKAASKLDVPLVHLNYGDLLLSIAEKTKDATEAKPYFEKAVEQYDLVLKSTANSVEAINNKAWILHTHLGRSAQALELANGFLKRVDPGTLPSEFFDTVGSIQEATGRAREAEDSYAKGLRKSPDHPVLNYHMGKLFAADRRRAAQAGTYLEKAIAGRDRLSPTMASDLESVMKKLRIKAN</sequence>
<evidence type="ECO:0000256" key="1">
    <source>
        <dbReference type="ARBA" id="ARBA00022737"/>
    </source>
</evidence>
<dbReference type="eggNOG" id="COG0457">
    <property type="taxonomic scope" value="Bacteria"/>
</dbReference>
<keyword evidence="1" id="KW-0677">Repeat</keyword>
<protein>
    <recommendedName>
        <fullName evidence="6">Tetratricopeptide repeat protein</fullName>
    </recommendedName>
</protein>
<dbReference type="Pfam" id="PF13181">
    <property type="entry name" value="TPR_8"/>
    <property type="match status" value="1"/>
</dbReference>
<dbReference type="STRING" id="886293.Sinac_1442"/>
<proteinExistence type="predicted"/>
<dbReference type="SUPFAM" id="SSF48452">
    <property type="entry name" value="TPR-like"/>
    <property type="match status" value="4"/>
</dbReference>
<evidence type="ECO:0000313" key="5">
    <source>
        <dbReference type="Proteomes" id="UP000010798"/>
    </source>
</evidence>
<dbReference type="SMART" id="SM00028">
    <property type="entry name" value="TPR"/>
    <property type="match status" value="7"/>
</dbReference>
<reference evidence="4 5" key="1">
    <citation type="submission" date="2012-02" db="EMBL/GenBank/DDBJ databases">
        <title>Complete sequence of chromosome of Singulisphaera acidiphila DSM 18658.</title>
        <authorList>
            <consortium name="US DOE Joint Genome Institute (JGI-PGF)"/>
            <person name="Lucas S."/>
            <person name="Copeland A."/>
            <person name="Lapidus A."/>
            <person name="Glavina del Rio T."/>
            <person name="Dalin E."/>
            <person name="Tice H."/>
            <person name="Bruce D."/>
            <person name="Goodwin L."/>
            <person name="Pitluck S."/>
            <person name="Peters L."/>
            <person name="Ovchinnikova G."/>
            <person name="Chertkov O."/>
            <person name="Kyrpides N."/>
            <person name="Mavromatis K."/>
            <person name="Ivanova N."/>
            <person name="Brettin T."/>
            <person name="Detter J.C."/>
            <person name="Han C."/>
            <person name="Larimer F."/>
            <person name="Land M."/>
            <person name="Hauser L."/>
            <person name="Markowitz V."/>
            <person name="Cheng J.-F."/>
            <person name="Hugenholtz P."/>
            <person name="Woyke T."/>
            <person name="Wu D."/>
            <person name="Tindall B."/>
            <person name="Pomrenke H."/>
            <person name="Brambilla E."/>
            <person name="Klenk H.-P."/>
            <person name="Eisen J.A."/>
        </authorList>
    </citation>
    <scope>NUCLEOTIDE SEQUENCE [LARGE SCALE GENOMIC DNA]</scope>
    <source>
        <strain evidence="5">ATCC BAA-1392 / DSM 18658 / VKM B-2454 / MOB10</strain>
    </source>
</reference>
<dbReference type="Proteomes" id="UP000010798">
    <property type="component" value="Chromosome"/>
</dbReference>
<dbReference type="InterPro" id="IPR051685">
    <property type="entry name" value="Ycf3/AcsC/BcsC/TPR_MFPF"/>
</dbReference>
<dbReference type="PROSITE" id="PS50005">
    <property type="entry name" value="TPR"/>
    <property type="match status" value="1"/>
</dbReference>
<keyword evidence="5" id="KW-1185">Reference proteome</keyword>
<dbReference type="Pfam" id="PF14559">
    <property type="entry name" value="TPR_19"/>
    <property type="match status" value="2"/>
</dbReference>
<dbReference type="InterPro" id="IPR019734">
    <property type="entry name" value="TPR_rpt"/>
</dbReference>
<evidence type="ECO:0000313" key="4">
    <source>
        <dbReference type="EMBL" id="AGA25824.1"/>
    </source>
</evidence>
<dbReference type="HOGENOM" id="CLU_246586_0_0_0"/>
<dbReference type="KEGG" id="saci:Sinac_1442"/>
<evidence type="ECO:0008006" key="6">
    <source>
        <dbReference type="Google" id="ProtNLM"/>
    </source>
</evidence>
<evidence type="ECO:0000256" key="2">
    <source>
        <dbReference type="ARBA" id="ARBA00022803"/>
    </source>
</evidence>
<gene>
    <name evidence="4" type="ordered locus">Sinac_1442</name>
</gene>
<dbReference type="PANTHER" id="PTHR44943">
    <property type="entry name" value="CELLULOSE SYNTHASE OPERON PROTEIN C"/>
    <property type="match status" value="1"/>
</dbReference>
<dbReference type="SUPFAM" id="SSF81901">
    <property type="entry name" value="HCP-like"/>
    <property type="match status" value="1"/>
</dbReference>
<dbReference type="EMBL" id="CP003364">
    <property type="protein sequence ID" value="AGA25824.1"/>
    <property type="molecule type" value="Genomic_DNA"/>
</dbReference>
<organism evidence="4 5">
    <name type="scientific">Singulisphaera acidiphila (strain ATCC BAA-1392 / DSM 18658 / VKM B-2454 / MOB10)</name>
    <dbReference type="NCBI Taxonomy" id="886293"/>
    <lineage>
        <taxon>Bacteria</taxon>
        <taxon>Pseudomonadati</taxon>
        <taxon>Planctomycetota</taxon>
        <taxon>Planctomycetia</taxon>
        <taxon>Isosphaerales</taxon>
        <taxon>Isosphaeraceae</taxon>
        <taxon>Singulisphaera</taxon>
    </lineage>
</organism>
<name>L0D8V3_SINAD</name>
<dbReference type="Gene3D" id="1.25.40.10">
    <property type="entry name" value="Tetratricopeptide repeat domain"/>
    <property type="match status" value="6"/>
</dbReference>
<evidence type="ECO:0000256" key="3">
    <source>
        <dbReference type="PROSITE-ProRule" id="PRU00339"/>
    </source>
</evidence>
<dbReference type="Pfam" id="PF13432">
    <property type="entry name" value="TPR_16"/>
    <property type="match status" value="1"/>
</dbReference>
<dbReference type="PANTHER" id="PTHR44943:SF8">
    <property type="entry name" value="TPR REPEAT-CONTAINING PROTEIN MJ0263"/>
    <property type="match status" value="1"/>
</dbReference>
<keyword evidence="2 3" id="KW-0802">TPR repeat</keyword>
<accession>L0D8V3</accession>
<dbReference type="InterPro" id="IPR011990">
    <property type="entry name" value="TPR-like_helical_dom_sf"/>
</dbReference>